<feature type="domain" description="LysM" evidence="1">
    <location>
        <begin position="134"/>
        <end position="178"/>
    </location>
</feature>
<dbReference type="InterPro" id="IPR018392">
    <property type="entry name" value="LysM"/>
</dbReference>
<dbReference type="GO" id="GO:0008932">
    <property type="term" value="F:lytic endotransglycosylase activity"/>
    <property type="evidence" value="ECO:0007669"/>
    <property type="project" value="TreeGrafter"/>
</dbReference>
<feature type="domain" description="LysM" evidence="1">
    <location>
        <begin position="76"/>
        <end position="120"/>
    </location>
</feature>
<evidence type="ECO:0000313" key="3">
    <source>
        <dbReference type="Proteomes" id="UP000295832"/>
    </source>
</evidence>
<dbReference type="EMBL" id="SOEG01000012">
    <property type="protein sequence ID" value="TDX51507.1"/>
    <property type="molecule type" value="Genomic_DNA"/>
</dbReference>
<evidence type="ECO:0000313" key="2">
    <source>
        <dbReference type="EMBL" id="TDX51507.1"/>
    </source>
</evidence>
<proteinExistence type="predicted"/>
<gene>
    <name evidence="2" type="ORF">C7959_1127</name>
</gene>
<dbReference type="PANTHER" id="PTHR33734:SF22">
    <property type="entry name" value="MEMBRANE-BOUND LYTIC MUREIN TRANSGLYCOSYLASE D"/>
    <property type="match status" value="1"/>
</dbReference>
<dbReference type="CDD" id="cd00118">
    <property type="entry name" value="LysM"/>
    <property type="match status" value="3"/>
</dbReference>
<accession>A0A4R8H7M1</accession>
<dbReference type="AlphaFoldDB" id="A0A4R8H7M1"/>
<dbReference type="InterPro" id="IPR036779">
    <property type="entry name" value="LysM_dom_sf"/>
</dbReference>
<dbReference type="SMART" id="SM00257">
    <property type="entry name" value="LysM"/>
    <property type="match status" value="3"/>
</dbReference>
<dbReference type="PROSITE" id="PS51782">
    <property type="entry name" value="LYSM"/>
    <property type="match status" value="3"/>
</dbReference>
<dbReference type="Pfam" id="PF01476">
    <property type="entry name" value="LysM"/>
    <property type="match status" value="3"/>
</dbReference>
<dbReference type="SUPFAM" id="SSF54106">
    <property type="entry name" value="LysM domain"/>
    <property type="match status" value="3"/>
</dbReference>
<dbReference type="Gene3D" id="3.10.350.10">
    <property type="entry name" value="LysM domain"/>
    <property type="match status" value="3"/>
</dbReference>
<evidence type="ECO:0000259" key="1">
    <source>
        <dbReference type="PROSITE" id="PS51782"/>
    </source>
</evidence>
<dbReference type="PANTHER" id="PTHR33734">
    <property type="entry name" value="LYSM DOMAIN-CONTAINING GPI-ANCHORED PROTEIN 2"/>
    <property type="match status" value="1"/>
</dbReference>
<reference evidence="2 3" key="1">
    <citation type="submission" date="2019-03" db="EMBL/GenBank/DDBJ databases">
        <title>Subsurface microbial communities from deep shales in Ohio and West Virginia, USA.</title>
        <authorList>
            <person name="Wrighton K."/>
        </authorList>
    </citation>
    <scope>NUCLEOTIDE SEQUENCE [LARGE SCALE GENOMIC DNA]</scope>
    <source>
        <strain evidence="2 3">MSL 6dP</strain>
    </source>
</reference>
<organism evidence="2 3">
    <name type="scientific">Orenia marismortui</name>
    <dbReference type="NCBI Taxonomy" id="46469"/>
    <lineage>
        <taxon>Bacteria</taxon>
        <taxon>Bacillati</taxon>
        <taxon>Bacillota</taxon>
        <taxon>Clostridia</taxon>
        <taxon>Halanaerobiales</taxon>
        <taxon>Halobacteroidaceae</taxon>
        <taxon>Orenia</taxon>
    </lineage>
</organism>
<protein>
    <submittedName>
        <fullName evidence="2">LysM domain-containing protein</fullName>
    </submittedName>
</protein>
<sequence length="180" mass="20395">MGNCSKDHFQEIQQSLVKTKVYQVKLGDTIAALSRRFNVSVASLAAINPSLNYNFLRLGQSLHLPKQEELGYSKMSYYRIKDGETLLSIAQKFNVKLDQLREVNPLLDETELEVNKLILIPLLPSTPFCSKESIIYIVKYRDSFESIAKKYNLSLSNLKEANPNIDSEALLLGQKICLPI</sequence>
<name>A0A4R8H7M1_9FIRM</name>
<feature type="domain" description="LysM" evidence="1">
    <location>
        <begin position="20"/>
        <end position="64"/>
    </location>
</feature>
<dbReference type="STRING" id="926561.GCA_000379025_00126"/>
<keyword evidence="3" id="KW-1185">Reference proteome</keyword>
<dbReference type="Proteomes" id="UP000295832">
    <property type="component" value="Unassembled WGS sequence"/>
</dbReference>
<comment type="caution">
    <text evidence="2">The sequence shown here is derived from an EMBL/GenBank/DDBJ whole genome shotgun (WGS) entry which is preliminary data.</text>
</comment>
<dbReference type="RefSeq" id="WP_166667927.1">
    <property type="nucleotide sequence ID" value="NZ_SOEG01000012.1"/>
</dbReference>